<dbReference type="Pfam" id="PF00823">
    <property type="entry name" value="PPE"/>
    <property type="match status" value="1"/>
</dbReference>
<evidence type="ECO:0000259" key="3">
    <source>
        <dbReference type="Pfam" id="PF00823"/>
    </source>
</evidence>
<comment type="caution">
    <text evidence="5">The sequence shown here is derived from an EMBL/GenBank/DDBJ whole genome shotgun (WGS) entry which is preliminary data.</text>
</comment>
<dbReference type="PANTHER" id="PTHR46766">
    <property type="entry name" value="GLUTAMINE-RICH PROTEIN 2"/>
    <property type="match status" value="1"/>
</dbReference>
<dbReference type="Proteomes" id="UP000193247">
    <property type="component" value="Unassembled WGS sequence"/>
</dbReference>
<gene>
    <name evidence="5" type="ORF">B8W66_21735</name>
</gene>
<dbReference type="InterPro" id="IPR022171">
    <property type="entry name" value="PPE_C"/>
</dbReference>
<evidence type="ECO:0000313" key="6">
    <source>
        <dbReference type="Proteomes" id="UP000193247"/>
    </source>
</evidence>
<dbReference type="EMBL" id="NCXP01000046">
    <property type="protein sequence ID" value="OSC37211.1"/>
    <property type="molecule type" value="Genomic_DNA"/>
</dbReference>
<protein>
    <recommendedName>
        <fullName evidence="7">PPE family protein</fullName>
    </recommendedName>
</protein>
<keyword evidence="6" id="KW-1185">Reference proteome</keyword>
<feature type="region of interest" description="Disordered" evidence="2">
    <location>
        <begin position="356"/>
        <end position="383"/>
    </location>
</feature>
<dbReference type="InterPro" id="IPR038332">
    <property type="entry name" value="PPE_sf"/>
</dbReference>
<dbReference type="OrthoDB" id="4736745at2"/>
<feature type="domain" description="PPE family C-terminal" evidence="4">
    <location>
        <begin position="300"/>
        <end position="379"/>
    </location>
</feature>
<dbReference type="FunFam" id="1.20.1260.20:FF:000001">
    <property type="entry name" value="PPE family protein PPE41"/>
    <property type="match status" value="1"/>
</dbReference>
<sequence length="383" mass="36950">MHFAALPPETNSGRMYSGPGPGSMLAAAAAWGELADELHTAAASYASVISALTGGVWLGPASISMAAAATTHVAWLSATAAQAGQARAQANAAAAAHAAAFAMTVPPGKIAANRALLMSLTATNFLGQNSPAIAATEARYAEMWAQDVAAMYGYAAASAAAATLTPFPPPPATTNPAGLAGQAAAVAQAVGTAPTRAHIVISTGSRVITAVPQALQRLASITPAHLVHDVLEFAADMTVFAIVPSSILSSCMSAIGAMNGLAGSAGTAAKAMGSAGGALRSAAGVVGAAGLSARPAAMPAGLGRVASVGALSVPPSWAVAAPAQGPGAAALPGISLGGAPTVMGGGPGIPGMPMATSTGRDGGNPPPRYGFRPTVMARPVSAG</sequence>
<dbReference type="Pfam" id="PF12484">
    <property type="entry name" value="PPE-SVP"/>
    <property type="match status" value="1"/>
</dbReference>
<organism evidence="5 6">
    <name type="scientific">Mycobacterium decipiens</name>
    <dbReference type="NCBI Taxonomy" id="1430326"/>
    <lineage>
        <taxon>Bacteria</taxon>
        <taxon>Bacillati</taxon>
        <taxon>Actinomycetota</taxon>
        <taxon>Actinomycetes</taxon>
        <taxon>Mycobacteriales</taxon>
        <taxon>Mycobacteriaceae</taxon>
        <taxon>Mycobacterium</taxon>
    </lineage>
</organism>
<name>A0A1X2LPB3_9MYCO</name>
<evidence type="ECO:0000313" key="5">
    <source>
        <dbReference type="EMBL" id="OSC37211.1"/>
    </source>
</evidence>
<evidence type="ECO:0008006" key="7">
    <source>
        <dbReference type="Google" id="ProtNLM"/>
    </source>
</evidence>
<dbReference type="GO" id="GO:0052572">
    <property type="term" value="P:response to host immune response"/>
    <property type="evidence" value="ECO:0007669"/>
    <property type="project" value="TreeGrafter"/>
</dbReference>
<evidence type="ECO:0000256" key="1">
    <source>
        <dbReference type="ARBA" id="ARBA00010652"/>
    </source>
</evidence>
<dbReference type="PANTHER" id="PTHR46766:SF1">
    <property type="entry name" value="GLUTAMINE-RICH PROTEIN 2"/>
    <property type="match status" value="1"/>
</dbReference>
<dbReference type="Gene3D" id="1.20.1260.20">
    <property type="entry name" value="PPE superfamily"/>
    <property type="match status" value="1"/>
</dbReference>
<reference evidence="5 6" key="1">
    <citation type="submission" date="2017-04" db="EMBL/GenBank/DDBJ databases">
        <title>The new phylogeny of genus Mycobacterium.</title>
        <authorList>
            <person name="Tortoli E."/>
            <person name="Trovato A."/>
            <person name="Cirillo D.M."/>
        </authorList>
    </citation>
    <scope>NUCLEOTIDE SEQUENCE [LARGE SCALE GENOMIC DNA]</scope>
    <source>
        <strain evidence="5 6">TBL 1200985</strain>
    </source>
</reference>
<evidence type="ECO:0000259" key="4">
    <source>
        <dbReference type="Pfam" id="PF12484"/>
    </source>
</evidence>
<dbReference type="RefSeq" id="WP_085327329.1">
    <property type="nucleotide sequence ID" value="NZ_NCXP01000046.1"/>
</dbReference>
<dbReference type="AlphaFoldDB" id="A0A1X2LPB3"/>
<dbReference type="InterPro" id="IPR000030">
    <property type="entry name" value="PPE_dom"/>
</dbReference>
<proteinExistence type="inferred from homology"/>
<evidence type="ECO:0000256" key="2">
    <source>
        <dbReference type="SAM" id="MobiDB-lite"/>
    </source>
</evidence>
<comment type="similarity">
    <text evidence="1">Belongs to the mycobacterial PPE family.</text>
</comment>
<accession>A0A1X2LPB3</accession>
<feature type="domain" description="PPE" evidence="3">
    <location>
        <begin position="2"/>
        <end position="164"/>
    </location>
</feature>
<dbReference type="SUPFAM" id="SSF140459">
    <property type="entry name" value="PE/PPE dimer-like"/>
    <property type="match status" value="1"/>
</dbReference>